<dbReference type="AlphaFoldDB" id="A0AAD8GZW4"/>
<comment type="caution">
    <text evidence="1">The sequence shown here is derived from an EMBL/GenBank/DDBJ whole genome shotgun (WGS) entry which is preliminary data.</text>
</comment>
<sequence>MSSQQQQTSNVYIQVIQDVINKVRDEFVSNGGPGETVLNELQEVSYMFVKYLNIVSKFNMFTVDLWEAKMLQKGSIVGPIVRSSSARPIPGGPSAPLHDLNVAFEVTEEYETPTTELLFPPDFFMISSGKREEEKIFLHSITMDTYHSRTELEI</sequence>
<reference evidence="1" key="2">
    <citation type="submission" date="2023-05" db="EMBL/GenBank/DDBJ databases">
        <authorList>
            <person name="Schelkunov M.I."/>
        </authorList>
    </citation>
    <scope>NUCLEOTIDE SEQUENCE</scope>
    <source>
        <strain evidence="1">Hsosn_3</strain>
        <tissue evidence="1">Leaf</tissue>
    </source>
</reference>
<accession>A0AAD8GZW4</accession>
<gene>
    <name evidence="1" type="ORF">POM88_050480</name>
</gene>
<dbReference type="PANTHER" id="PTHR12694:SF8">
    <property type="entry name" value="TRANSCRIPTION INITIATION FACTOR IIA SUBUNIT 1"/>
    <property type="match status" value="1"/>
</dbReference>
<reference evidence="1" key="1">
    <citation type="submission" date="2023-02" db="EMBL/GenBank/DDBJ databases">
        <title>Genome of toxic invasive species Heracleum sosnowskyi carries increased number of genes despite the absence of recent whole-genome duplications.</title>
        <authorList>
            <person name="Schelkunov M."/>
            <person name="Shtratnikova V."/>
            <person name="Makarenko M."/>
            <person name="Klepikova A."/>
            <person name="Omelchenko D."/>
            <person name="Novikova G."/>
            <person name="Obukhova E."/>
            <person name="Bogdanov V."/>
            <person name="Penin A."/>
            <person name="Logacheva M."/>
        </authorList>
    </citation>
    <scope>NUCLEOTIDE SEQUENCE</scope>
    <source>
        <strain evidence="1">Hsosn_3</strain>
        <tissue evidence="1">Leaf</tissue>
    </source>
</reference>
<protein>
    <submittedName>
        <fullName evidence="1">Uncharacterized protein</fullName>
    </submittedName>
</protein>
<dbReference type="Gene3D" id="1.10.287.100">
    <property type="match status" value="1"/>
</dbReference>
<proteinExistence type="predicted"/>
<dbReference type="SUPFAM" id="SSF47396">
    <property type="entry name" value="Transcription factor IIA (TFIIA), alpha-helical domain"/>
    <property type="match status" value="1"/>
</dbReference>
<dbReference type="InterPro" id="IPR004855">
    <property type="entry name" value="TFIIA_asu/bsu"/>
</dbReference>
<keyword evidence="2" id="KW-1185">Reference proteome</keyword>
<evidence type="ECO:0000313" key="1">
    <source>
        <dbReference type="EMBL" id="KAK1357224.1"/>
    </source>
</evidence>
<dbReference type="Proteomes" id="UP001237642">
    <property type="component" value="Unassembled WGS sequence"/>
</dbReference>
<evidence type="ECO:0000313" key="2">
    <source>
        <dbReference type="Proteomes" id="UP001237642"/>
    </source>
</evidence>
<dbReference type="GO" id="GO:0006367">
    <property type="term" value="P:transcription initiation at RNA polymerase II promoter"/>
    <property type="evidence" value="ECO:0007669"/>
    <property type="project" value="InterPro"/>
</dbReference>
<dbReference type="PANTHER" id="PTHR12694">
    <property type="entry name" value="TRANSCRIPTION INITIATION FACTOR IIA SUBUNIT 1"/>
    <property type="match status" value="1"/>
</dbReference>
<dbReference type="GO" id="GO:0005672">
    <property type="term" value="C:transcription factor TFIIA complex"/>
    <property type="evidence" value="ECO:0007669"/>
    <property type="project" value="InterPro"/>
</dbReference>
<dbReference type="EMBL" id="JAUIZM010000011">
    <property type="protein sequence ID" value="KAK1357224.1"/>
    <property type="molecule type" value="Genomic_DNA"/>
</dbReference>
<organism evidence="1 2">
    <name type="scientific">Heracleum sosnowskyi</name>
    <dbReference type="NCBI Taxonomy" id="360622"/>
    <lineage>
        <taxon>Eukaryota</taxon>
        <taxon>Viridiplantae</taxon>
        <taxon>Streptophyta</taxon>
        <taxon>Embryophyta</taxon>
        <taxon>Tracheophyta</taxon>
        <taxon>Spermatophyta</taxon>
        <taxon>Magnoliopsida</taxon>
        <taxon>eudicotyledons</taxon>
        <taxon>Gunneridae</taxon>
        <taxon>Pentapetalae</taxon>
        <taxon>asterids</taxon>
        <taxon>campanulids</taxon>
        <taxon>Apiales</taxon>
        <taxon>Apiaceae</taxon>
        <taxon>Apioideae</taxon>
        <taxon>apioid superclade</taxon>
        <taxon>Tordylieae</taxon>
        <taxon>Tordyliinae</taxon>
        <taxon>Heracleum</taxon>
    </lineage>
</organism>
<name>A0AAD8GZW4_9APIA</name>